<dbReference type="AlphaFoldDB" id="A0A821WX46"/>
<protein>
    <submittedName>
        <fullName evidence="3">Uncharacterized protein</fullName>
    </submittedName>
</protein>
<keyword evidence="1" id="KW-0472">Membrane</keyword>
<feature type="non-terminal residue" evidence="3">
    <location>
        <position position="1"/>
    </location>
</feature>
<comment type="caution">
    <text evidence="3">The sequence shown here is derived from an EMBL/GenBank/DDBJ whole genome shotgun (WGS) entry which is preliminary data.</text>
</comment>
<evidence type="ECO:0000313" key="2">
    <source>
        <dbReference type="EMBL" id="CAF3543596.1"/>
    </source>
</evidence>
<organism evidence="3 4">
    <name type="scientific">Rotaria socialis</name>
    <dbReference type="NCBI Taxonomy" id="392032"/>
    <lineage>
        <taxon>Eukaryota</taxon>
        <taxon>Metazoa</taxon>
        <taxon>Spiralia</taxon>
        <taxon>Gnathifera</taxon>
        <taxon>Rotifera</taxon>
        <taxon>Eurotatoria</taxon>
        <taxon>Bdelloidea</taxon>
        <taxon>Philodinida</taxon>
        <taxon>Philodinidae</taxon>
        <taxon>Rotaria</taxon>
    </lineage>
</organism>
<name>A0A821WX46_9BILA</name>
<evidence type="ECO:0000313" key="3">
    <source>
        <dbReference type="EMBL" id="CAF4935150.1"/>
    </source>
</evidence>
<keyword evidence="1" id="KW-0812">Transmembrane</keyword>
<dbReference type="EMBL" id="CAJNYT010003261">
    <property type="protein sequence ID" value="CAF3543596.1"/>
    <property type="molecule type" value="Genomic_DNA"/>
</dbReference>
<dbReference type="EMBL" id="CAJOBR010021035">
    <property type="protein sequence ID" value="CAF4935150.1"/>
    <property type="molecule type" value="Genomic_DNA"/>
</dbReference>
<accession>A0A821WX46</accession>
<sequence>ETCLIVESTATFLISLTCICLASTDRFLASCRQEKYRKLSRLSLAIQAVILANIFWFGHSIPYLVYTELIRNTSTGSLSGMLGGNLAYAKHLIYFALPVYDGLLPSVYRNINKLQLIRQRQVVQNTVFTVAIDKSILYSICMSTFCIIVSVPILMARFDDSPSFSFCSLSIPDRALRRPYTVKYGPYTTVNRRIWPYYMAPYYDRKSPCRNTVKYDQTRP</sequence>
<keyword evidence="1" id="KW-1133">Transmembrane helix</keyword>
<feature type="transmembrane region" description="Helical" evidence="1">
    <location>
        <begin position="136"/>
        <end position="156"/>
    </location>
</feature>
<dbReference type="Proteomes" id="UP000663872">
    <property type="component" value="Unassembled WGS sequence"/>
</dbReference>
<gene>
    <name evidence="2" type="ORF">GRG538_LOCUS19882</name>
    <name evidence="3" type="ORF">QYT958_LOCUS32314</name>
</gene>
<feature type="transmembrane region" description="Helical" evidence="1">
    <location>
        <begin position="42"/>
        <end position="65"/>
    </location>
</feature>
<evidence type="ECO:0000256" key="1">
    <source>
        <dbReference type="SAM" id="Phobius"/>
    </source>
</evidence>
<reference evidence="3" key="1">
    <citation type="submission" date="2021-02" db="EMBL/GenBank/DDBJ databases">
        <authorList>
            <person name="Nowell W R."/>
        </authorList>
    </citation>
    <scope>NUCLEOTIDE SEQUENCE</scope>
</reference>
<dbReference type="Gene3D" id="1.20.1070.10">
    <property type="entry name" value="Rhodopsin 7-helix transmembrane proteins"/>
    <property type="match status" value="1"/>
</dbReference>
<dbReference type="Proteomes" id="UP000663848">
    <property type="component" value="Unassembled WGS sequence"/>
</dbReference>
<evidence type="ECO:0000313" key="4">
    <source>
        <dbReference type="Proteomes" id="UP000663848"/>
    </source>
</evidence>
<proteinExistence type="predicted"/>